<dbReference type="GO" id="GO:0006357">
    <property type="term" value="P:regulation of transcription by RNA polymerase II"/>
    <property type="evidence" value="ECO:0000318"/>
    <property type="project" value="GO_Central"/>
</dbReference>
<keyword evidence="2" id="KW-0805">Transcription regulation</keyword>
<dbReference type="PANTHER" id="PTHR13935:SF90">
    <property type="entry name" value="TRANSCRIPTION FACTOR BHLH162"/>
    <property type="match status" value="1"/>
</dbReference>
<dbReference type="GO" id="GO:0000981">
    <property type="term" value="F:DNA-binding transcription factor activity, RNA polymerase II-specific"/>
    <property type="evidence" value="ECO:0000318"/>
    <property type="project" value="GO_Central"/>
</dbReference>
<evidence type="ECO:0000256" key="1">
    <source>
        <dbReference type="ARBA" id="ARBA00004123"/>
    </source>
</evidence>
<keyword evidence="5" id="KW-0175">Coiled coil</keyword>
<reference evidence="8" key="1">
    <citation type="journal article" date="2016" name="Nat. Biotechnol.">
        <title>Sequencing wild and cultivated cassava and related species reveals extensive interspecific hybridization and genetic diversity.</title>
        <authorList>
            <person name="Bredeson J.V."/>
            <person name="Lyons J.B."/>
            <person name="Prochnik S.E."/>
            <person name="Wu G.A."/>
            <person name="Ha C.M."/>
            <person name="Edsinger-Gonzales E."/>
            <person name="Grimwood J."/>
            <person name="Schmutz J."/>
            <person name="Rabbi I.Y."/>
            <person name="Egesi C."/>
            <person name="Nauluvula P."/>
            <person name="Lebot V."/>
            <person name="Ndunguru J."/>
            <person name="Mkamilo G."/>
            <person name="Bart R.S."/>
            <person name="Setter T.L."/>
            <person name="Gleadow R.M."/>
            <person name="Kulakow P."/>
            <person name="Ferguson M.E."/>
            <person name="Rounsley S."/>
            <person name="Rokhsar D.S."/>
        </authorList>
    </citation>
    <scope>NUCLEOTIDE SEQUENCE [LARGE SCALE GENOMIC DNA]</scope>
    <source>
        <strain evidence="8">cv. AM560-2</strain>
    </source>
</reference>
<dbReference type="AlphaFoldDB" id="A0A2C9UT30"/>
<keyword evidence="3" id="KW-0804">Transcription</keyword>
<dbReference type="InterPro" id="IPR011598">
    <property type="entry name" value="bHLH_dom"/>
</dbReference>
<evidence type="ECO:0000256" key="4">
    <source>
        <dbReference type="ARBA" id="ARBA00023242"/>
    </source>
</evidence>
<dbReference type="OrthoDB" id="1870484at2759"/>
<keyword evidence="8" id="KW-1185">Reference proteome</keyword>
<evidence type="ECO:0000259" key="6">
    <source>
        <dbReference type="PROSITE" id="PS50888"/>
    </source>
</evidence>
<organism evidence="7 8">
    <name type="scientific">Manihot esculenta</name>
    <name type="common">Cassava</name>
    <name type="synonym">Jatropha manihot</name>
    <dbReference type="NCBI Taxonomy" id="3983"/>
    <lineage>
        <taxon>Eukaryota</taxon>
        <taxon>Viridiplantae</taxon>
        <taxon>Streptophyta</taxon>
        <taxon>Embryophyta</taxon>
        <taxon>Tracheophyta</taxon>
        <taxon>Spermatophyta</taxon>
        <taxon>Magnoliopsida</taxon>
        <taxon>eudicotyledons</taxon>
        <taxon>Gunneridae</taxon>
        <taxon>Pentapetalae</taxon>
        <taxon>rosids</taxon>
        <taxon>fabids</taxon>
        <taxon>Malpighiales</taxon>
        <taxon>Euphorbiaceae</taxon>
        <taxon>Crotonoideae</taxon>
        <taxon>Manihoteae</taxon>
        <taxon>Manihot</taxon>
    </lineage>
</organism>
<dbReference type="GO" id="GO:0000977">
    <property type="term" value="F:RNA polymerase II transcription regulatory region sequence-specific DNA binding"/>
    <property type="evidence" value="ECO:0000318"/>
    <property type="project" value="GO_Central"/>
</dbReference>
<dbReference type="Pfam" id="PF00010">
    <property type="entry name" value="HLH"/>
    <property type="match status" value="1"/>
</dbReference>
<dbReference type="GO" id="GO:0090575">
    <property type="term" value="C:RNA polymerase II transcription regulator complex"/>
    <property type="evidence" value="ECO:0000318"/>
    <property type="project" value="GO_Central"/>
</dbReference>
<feature type="domain" description="BHLH" evidence="6">
    <location>
        <begin position="8"/>
        <end position="58"/>
    </location>
</feature>
<dbReference type="PANTHER" id="PTHR13935">
    <property type="entry name" value="ACHAETE-SCUTE TRANSCRIPTION FACTOR-RELATED"/>
    <property type="match status" value="1"/>
</dbReference>
<dbReference type="CDD" id="cd00083">
    <property type="entry name" value="bHLH_SF"/>
    <property type="match status" value="1"/>
</dbReference>
<dbReference type="Gene3D" id="4.10.280.10">
    <property type="entry name" value="Helix-loop-helix DNA-binding domain"/>
    <property type="match status" value="1"/>
</dbReference>
<dbReference type="InterPro" id="IPR036638">
    <property type="entry name" value="HLH_DNA-bd_sf"/>
</dbReference>
<evidence type="ECO:0000256" key="3">
    <source>
        <dbReference type="ARBA" id="ARBA00023163"/>
    </source>
</evidence>
<evidence type="ECO:0000256" key="2">
    <source>
        <dbReference type="ARBA" id="ARBA00023015"/>
    </source>
</evidence>
<protein>
    <recommendedName>
        <fullName evidence="6">BHLH domain-containing protein</fullName>
    </recommendedName>
</protein>
<dbReference type="SUPFAM" id="SSF47459">
    <property type="entry name" value="HLH, helix-loop-helix DNA-binding domain"/>
    <property type="match status" value="1"/>
</dbReference>
<name>A0A2C9UT30_MANES</name>
<gene>
    <name evidence="7" type="ORF">MANES_12G028900v8</name>
</gene>
<comment type="caution">
    <text evidence="7">The sequence shown here is derived from an EMBL/GenBank/DDBJ whole genome shotgun (WGS) entry which is preliminary data.</text>
</comment>
<dbReference type="SMR" id="A0A2C9UT30"/>
<comment type="subcellular location">
    <subcellularLocation>
        <location evidence="1">Nucleus</location>
    </subcellularLocation>
</comment>
<accession>A0A2C9UT30</accession>
<keyword evidence="4" id="KW-0539">Nucleus</keyword>
<dbReference type="InterPro" id="IPR015660">
    <property type="entry name" value="MASH1/Ascl1a-like"/>
</dbReference>
<proteinExistence type="predicted"/>
<feature type="coiled-coil region" evidence="5">
    <location>
        <begin position="48"/>
        <end position="82"/>
    </location>
</feature>
<dbReference type="PROSITE" id="PS50888">
    <property type="entry name" value="BHLH"/>
    <property type="match status" value="1"/>
</dbReference>
<dbReference type="STRING" id="3983.A0A2C9UT30"/>
<evidence type="ECO:0000313" key="7">
    <source>
        <dbReference type="EMBL" id="OAY34553.1"/>
    </source>
</evidence>
<sequence length="166" mass="18907">MARKNTTSSRLQRNVKEKVRRLHMKNLLAKLAPLVHPNPSTLSGPEVLVQATSHVKQLQGRIEELRNRRMEMQSTMNNSSSSARIPVMEIRSRDDVFEVNLITGLRKNFMLHEVINVIQEEGAEVTSFAQFNDGDCVFHIIRAKAISARIGIEISTIEEKLKEVVY</sequence>
<dbReference type="EMBL" id="CM004398">
    <property type="protein sequence ID" value="OAY34553.1"/>
    <property type="molecule type" value="Genomic_DNA"/>
</dbReference>
<dbReference type="Proteomes" id="UP000091857">
    <property type="component" value="Chromosome 12"/>
</dbReference>
<dbReference type="Gramene" id="Manes.12G028900.1.v8.1">
    <property type="protein sequence ID" value="Manes.12G028900.1.v8.1.CDS"/>
    <property type="gene ID" value="Manes.12G028900.v8.1"/>
</dbReference>
<evidence type="ECO:0000313" key="8">
    <source>
        <dbReference type="Proteomes" id="UP000091857"/>
    </source>
</evidence>
<evidence type="ECO:0000256" key="5">
    <source>
        <dbReference type="SAM" id="Coils"/>
    </source>
</evidence>
<dbReference type="GO" id="GO:0046983">
    <property type="term" value="F:protein dimerization activity"/>
    <property type="evidence" value="ECO:0007669"/>
    <property type="project" value="InterPro"/>
</dbReference>